<accession>A0A8S3WZ17</accession>
<name>A0A8S3WZ17_PARAO</name>
<dbReference type="EMBL" id="CAJQZP010000828">
    <property type="protein sequence ID" value="CAG4987123.1"/>
    <property type="molecule type" value="Genomic_DNA"/>
</dbReference>
<evidence type="ECO:0000313" key="1">
    <source>
        <dbReference type="EMBL" id="CAG4987123.1"/>
    </source>
</evidence>
<dbReference type="AlphaFoldDB" id="A0A8S3WZ17"/>
<keyword evidence="2" id="KW-1185">Reference proteome</keyword>
<protein>
    <submittedName>
        <fullName evidence="1">(apollo) hypothetical protein</fullName>
    </submittedName>
</protein>
<reference evidence="1" key="1">
    <citation type="submission" date="2021-04" db="EMBL/GenBank/DDBJ databases">
        <authorList>
            <person name="Tunstrom K."/>
        </authorList>
    </citation>
    <scope>NUCLEOTIDE SEQUENCE</scope>
</reference>
<dbReference type="OrthoDB" id="1101576at2759"/>
<proteinExistence type="predicted"/>
<dbReference type="PANTHER" id="PTHR45913">
    <property type="entry name" value="EPM2A-INTERACTING PROTEIN 1"/>
    <property type="match status" value="1"/>
</dbReference>
<dbReference type="PANTHER" id="PTHR45913:SF19">
    <property type="entry name" value="LOW QUALITY PROTEIN: ZINC FINGER BED DOMAIN-CONTAINING PROTEIN 5-LIKE"/>
    <property type="match status" value="1"/>
</dbReference>
<organism evidence="1 2">
    <name type="scientific">Parnassius apollo</name>
    <name type="common">Apollo butterfly</name>
    <name type="synonym">Papilio apollo</name>
    <dbReference type="NCBI Taxonomy" id="110799"/>
    <lineage>
        <taxon>Eukaryota</taxon>
        <taxon>Metazoa</taxon>
        <taxon>Ecdysozoa</taxon>
        <taxon>Arthropoda</taxon>
        <taxon>Hexapoda</taxon>
        <taxon>Insecta</taxon>
        <taxon>Pterygota</taxon>
        <taxon>Neoptera</taxon>
        <taxon>Endopterygota</taxon>
        <taxon>Lepidoptera</taxon>
        <taxon>Glossata</taxon>
        <taxon>Ditrysia</taxon>
        <taxon>Papilionoidea</taxon>
        <taxon>Papilionidae</taxon>
        <taxon>Parnassiinae</taxon>
        <taxon>Parnassini</taxon>
        <taxon>Parnassius</taxon>
        <taxon>Parnassius</taxon>
    </lineage>
</organism>
<evidence type="ECO:0000313" key="2">
    <source>
        <dbReference type="Proteomes" id="UP000691718"/>
    </source>
</evidence>
<dbReference type="Proteomes" id="UP000691718">
    <property type="component" value="Unassembled WGS sequence"/>
</dbReference>
<comment type="caution">
    <text evidence="1">The sequence shown here is derived from an EMBL/GenBank/DDBJ whole genome shotgun (WGS) entry which is preliminary data.</text>
</comment>
<gene>
    <name evidence="1" type="ORF">PAPOLLO_LOCUS11400</name>
</gene>
<sequence length="175" mass="19449">MTEIVTCVPGEEAAKKVSAVQCSNNVISDRIHKISDHIQDELISRLKTSEMFAMQLDESTDVVGLSILLVFVRYPFGGSIEEDLFLCTPLETNTTGEEIFKVIDSYMTKHHIDWNKCIDVCSDGAAAMVGKIKGTVTRIKEVAPKCSSSHCVLHRHALVAKKCHTSSRQFSTKQY</sequence>